<feature type="signal peptide" evidence="1">
    <location>
        <begin position="1"/>
        <end position="19"/>
    </location>
</feature>
<evidence type="ECO:0008006" key="4">
    <source>
        <dbReference type="Google" id="ProtNLM"/>
    </source>
</evidence>
<name>A0ABS3E581_9GAMM</name>
<accession>A0ABS3E581</accession>
<protein>
    <recommendedName>
        <fullName evidence="4">Lipocalin-like domain-containing protein</fullName>
    </recommendedName>
</protein>
<gene>
    <name evidence="2" type="ORF">JF535_06035</name>
</gene>
<dbReference type="RefSeq" id="WP_207000361.1">
    <property type="nucleotide sequence ID" value="NZ_JAEKJR010000002.1"/>
</dbReference>
<comment type="caution">
    <text evidence="2">The sequence shown here is derived from an EMBL/GenBank/DDBJ whole genome shotgun (WGS) entry which is preliminary data.</text>
</comment>
<proteinExistence type="predicted"/>
<dbReference type="Proteomes" id="UP000664293">
    <property type="component" value="Unassembled WGS sequence"/>
</dbReference>
<dbReference type="Gene3D" id="2.40.128.490">
    <property type="entry name" value="Uncharacterised protein PF14869, DUF4488"/>
    <property type="match status" value="1"/>
</dbReference>
<reference evidence="2 3" key="1">
    <citation type="submission" date="2020-12" db="EMBL/GenBank/DDBJ databases">
        <title>Oil enriched cultivation method for isolating marine PHA-producing bacteria.</title>
        <authorList>
            <person name="Zheng W."/>
            <person name="Yu S."/>
            <person name="Huang Y."/>
        </authorList>
    </citation>
    <scope>NUCLEOTIDE SEQUENCE [LARGE SCALE GENOMIC DNA]</scope>
    <source>
        <strain evidence="2 3">SN0-2</strain>
    </source>
</reference>
<evidence type="ECO:0000313" key="2">
    <source>
        <dbReference type="EMBL" id="MBN8430412.1"/>
    </source>
</evidence>
<dbReference type="EMBL" id="JAEKJR010000002">
    <property type="protein sequence ID" value="MBN8430412.1"/>
    <property type="molecule type" value="Genomic_DNA"/>
</dbReference>
<keyword evidence="3" id="KW-1185">Reference proteome</keyword>
<keyword evidence="1" id="KW-0732">Signal</keyword>
<evidence type="ECO:0000256" key="1">
    <source>
        <dbReference type="SAM" id="SignalP"/>
    </source>
</evidence>
<sequence>MKQLVIAIVLSLGSSLSLAKDLTGVWELVSGNYVDGSGKLVDYKELDMKALKVITDSHFSFTSMKGGTFWASGTGTYALKDGQYIETLRYNSFGEKAGAIFAFTTQVEDTTWTNERWEDGKRVEYEVWQRIE</sequence>
<feature type="chain" id="PRO_5046464074" description="Lipocalin-like domain-containing protein" evidence="1">
    <location>
        <begin position="20"/>
        <end position="132"/>
    </location>
</feature>
<organism evidence="2 3">
    <name type="scientific">Microbulbifer salipaludis</name>
    <dbReference type="NCBI Taxonomy" id="187980"/>
    <lineage>
        <taxon>Bacteria</taxon>
        <taxon>Pseudomonadati</taxon>
        <taxon>Pseudomonadota</taxon>
        <taxon>Gammaproteobacteria</taxon>
        <taxon>Cellvibrionales</taxon>
        <taxon>Microbulbiferaceae</taxon>
        <taxon>Microbulbifer</taxon>
    </lineage>
</organism>
<evidence type="ECO:0000313" key="3">
    <source>
        <dbReference type="Proteomes" id="UP000664293"/>
    </source>
</evidence>